<comment type="caution">
    <text evidence="1">The sequence shown here is derived from an EMBL/GenBank/DDBJ whole genome shotgun (WGS) entry which is preliminary data.</text>
</comment>
<dbReference type="InterPro" id="IPR006162">
    <property type="entry name" value="Ppantetheine_attach_site"/>
</dbReference>
<dbReference type="InterPro" id="IPR052091">
    <property type="entry name" value="Beta-ala_Activ/Resist"/>
</dbReference>
<feature type="non-terminal residue" evidence="1">
    <location>
        <position position="1"/>
    </location>
</feature>
<keyword evidence="2" id="KW-1185">Reference proteome</keyword>
<dbReference type="PANTHER" id="PTHR44394">
    <property type="entry name" value="BETA-ALANINE-ACTIVATING ENZYME"/>
    <property type="match status" value="1"/>
</dbReference>
<sequence length="256" mass="27593">DCIGLPNDVVVEEDAHFMLSGGDSLQALRLCDEITVAMGTTSLGLLEVILDGSFSDVVSHVMTETHSNAIQPSKKRMLDDSGPVVLPKRQHKEMSTENATESTAGFVVPLVGRTTGFVVVRQAGEVTDWGCIQKIQEKNFSDALGASQIKFTVTNTSEDTNVGLISNPAINKITERHVPQEVTEMLPVTKCTGIGEGSREEPSDVLPLGLQAGVWMPLQTTVFIGSHSHRLQALDLSNGEVIWERILGDRLESSAA</sequence>
<organism evidence="1 2">
    <name type="scientific">Cirrhinus mrigala</name>
    <name type="common">Mrigala</name>
    <dbReference type="NCBI Taxonomy" id="683832"/>
    <lineage>
        <taxon>Eukaryota</taxon>
        <taxon>Metazoa</taxon>
        <taxon>Chordata</taxon>
        <taxon>Craniata</taxon>
        <taxon>Vertebrata</taxon>
        <taxon>Euteleostomi</taxon>
        <taxon>Actinopterygii</taxon>
        <taxon>Neopterygii</taxon>
        <taxon>Teleostei</taxon>
        <taxon>Ostariophysi</taxon>
        <taxon>Cypriniformes</taxon>
        <taxon>Cyprinidae</taxon>
        <taxon>Labeoninae</taxon>
        <taxon>Labeonini</taxon>
        <taxon>Cirrhinus</taxon>
    </lineage>
</organism>
<feature type="non-terminal residue" evidence="1">
    <location>
        <position position="256"/>
    </location>
</feature>
<gene>
    <name evidence="1" type="ORF">M9458_040270</name>
</gene>
<proteinExistence type="predicted"/>
<dbReference type="Proteomes" id="UP001529510">
    <property type="component" value="Unassembled WGS sequence"/>
</dbReference>
<dbReference type="PROSITE" id="PS00012">
    <property type="entry name" value="PHOSPHOPANTETHEINE"/>
    <property type="match status" value="1"/>
</dbReference>
<accession>A0ABD0NSX2</accession>
<name>A0ABD0NSX2_CIRMR</name>
<dbReference type="AlphaFoldDB" id="A0ABD0NSX2"/>
<evidence type="ECO:0000313" key="1">
    <source>
        <dbReference type="EMBL" id="KAL0164517.1"/>
    </source>
</evidence>
<dbReference type="PANTHER" id="PTHR44394:SF1">
    <property type="entry name" value="BETA-ALANINE-ACTIVATING ENZYME"/>
    <property type="match status" value="1"/>
</dbReference>
<protein>
    <recommendedName>
        <fullName evidence="3">Carrier domain-containing protein</fullName>
    </recommendedName>
</protein>
<dbReference type="EMBL" id="JAMKFB020000020">
    <property type="protein sequence ID" value="KAL0164517.1"/>
    <property type="molecule type" value="Genomic_DNA"/>
</dbReference>
<evidence type="ECO:0008006" key="3">
    <source>
        <dbReference type="Google" id="ProtNLM"/>
    </source>
</evidence>
<reference evidence="1 2" key="1">
    <citation type="submission" date="2024-05" db="EMBL/GenBank/DDBJ databases">
        <title>Genome sequencing and assembly of Indian major carp, Cirrhinus mrigala (Hamilton, 1822).</title>
        <authorList>
            <person name="Mohindra V."/>
            <person name="Chowdhury L.M."/>
            <person name="Lal K."/>
            <person name="Jena J.K."/>
        </authorList>
    </citation>
    <scope>NUCLEOTIDE SEQUENCE [LARGE SCALE GENOMIC DNA]</scope>
    <source>
        <strain evidence="1">CM1030</strain>
        <tissue evidence="1">Blood</tissue>
    </source>
</reference>
<evidence type="ECO:0000313" key="2">
    <source>
        <dbReference type="Proteomes" id="UP001529510"/>
    </source>
</evidence>